<evidence type="ECO:0000256" key="4">
    <source>
        <dbReference type="ARBA" id="ARBA00022898"/>
    </source>
</evidence>
<gene>
    <name evidence="19" type="ORF">Pmani_002834</name>
</gene>
<keyword evidence="4" id="KW-0663">Pyridoxal phosphate</keyword>
<evidence type="ECO:0000313" key="19">
    <source>
        <dbReference type="EMBL" id="KAK4326675.1"/>
    </source>
</evidence>
<evidence type="ECO:0000256" key="3">
    <source>
        <dbReference type="ARBA" id="ARBA00012093"/>
    </source>
</evidence>
<comment type="caution">
    <text evidence="19">The sequence shown here is derived from an EMBL/GenBank/DDBJ whole genome shotgun (WGS) entry which is preliminary data.</text>
</comment>
<dbReference type="GO" id="GO:0005524">
    <property type="term" value="F:ATP binding"/>
    <property type="evidence" value="ECO:0007669"/>
    <property type="project" value="TreeGrafter"/>
</dbReference>
<evidence type="ECO:0000256" key="10">
    <source>
        <dbReference type="ARBA" id="ARBA00056426"/>
    </source>
</evidence>
<proteinExistence type="inferred from homology"/>
<comment type="function">
    <text evidence="10">Catalyzes the synthesis of D-serine from L-serine. D-serine is a key coagonist with glutamate at NMDA receptors. Has dehydratase activity towards both L-serine and D-serine.</text>
</comment>
<comment type="catalytic activity">
    <reaction evidence="8">
        <text>D-serine = pyruvate + NH4(+)</text>
        <dbReference type="Rhea" id="RHEA:13977"/>
        <dbReference type="ChEBI" id="CHEBI:15361"/>
        <dbReference type="ChEBI" id="CHEBI:28938"/>
        <dbReference type="ChEBI" id="CHEBI:35247"/>
        <dbReference type="EC" id="4.3.1.18"/>
    </reaction>
</comment>
<evidence type="ECO:0000256" key="13">
    <source>
        <dbReference type="ARBA" id="ARBA00070760"/>
    </source>
</evidence>
<dbReference type="PANTHER" id="PTHR43050:SF1">
    <property type="entry name" value="SERINE RACEMASE"/>
    <property type="match status" value="1"/>
</dbReference>
<dbReference type="InterPro" id="IPR001926">
    <property type="entry name" value="TrpB-like_PALP"/>
</dbReference>
<dbReference type="GO" id="GO:0070179">
    <property type="term" value="P:D-serine biosynthetic process"/>
    <property type="evidence" value="ECO:0007669"/>
    <property type="project" value="TreeGrafter"/>
</dbReference>
<evidence type="ECO:0000256" key="2">
    <source>
        <dbReference type="ARBA" id="ARBA00010869"/>
    </source>
</evidence>
<evidence type="ECO:0000256" key="1">
    <source>
        <dbReference type="ARBA" id="ARBA00001933"/>
    </source>
</evidence>
<dbReference type="GO" id="GO:0000287">
    <property type="term" value="F:magnesium ion binding"/>
    <property type="evidence" value="ECO:0007669"/>
    <property type="project" value="TreeGrafter"/>
</dbReference>
<evidence type="ECO:0000256" key="15">
    <source>
        <dbReference type="ARBA" id="ARBA00081060"/>
    </source>
</evidence>
<dbReference type="Proteomes" id="UP001292094">
    <property type="component" value="Unassembled WGS sequence"/>
</dbReference>
<evidence type="ECO:0000256" key="7">
    <source>
        <dbReference type="ARBA" id="ARBA00049406"/>
    </source>
</evidence>
<feature type="region of interest" description="Disordered" evidence="17">
    <location>
        <begin position="1"/>
        <end position="24"/>
    </location>
</feature>
<dbReference type="GO" id="GO:0018114">
    <property type="term" value="F:threonine racemase activity"/>
    <property type="evidence" value="ECO:0007669"/>
    <property type="project" value="TreeGrafter"/>
</dbReference>
<evidence type="ECO:0000256" key="9">
    <source>
        <dbReference type="ARBA" id="ARBA00051769"/>
    </source>
</evidence>
<dbReference type="GO" id="GO:0003941">
    <property type="term" value="F:L-serine ammonia-lyase activity"/>
    <property type="evidence" value="ECO:0007669"/>
    <property type="project" value="UniProtKB-EC"/>
</dbReference>
<dbReference type="CDD" id="cd01562">
    <property type="entry name" value="Thr-dehyd"/>
    <property type="match status" value="1"/>
</dbReference>
<evidence type="ECO:0000256" key="16">
    <source>
        <dbReference type="ARBA" id="ARBA00081761"/>
    </source>
</evidence>
<comment type="cofactor">
    <cofactor evidence="1">
        <name>pyridoxal 5'-phosphate</name>
        <dbReference type="ChEBI" id="CHEBI:597326"/>
    </cofactor>
</comment>
<dbReference type="EC" id="4.3.1.17" evidence="3"/>
<comment type="catalytic activity">
    <reaction evidence="9">
        <text>L-serine = D-serine</text>
        <dbReference type="Rhea" id="RHEA:10980"/>
        <dbReference type="ChEBI" id="CHEBI:33384"/>
        <dbReference type="ChEBI" id="CHEBI:35247"/>
        <dbReference type="EC" id="5.1.1.18"/>
    </reaction>
</comment>
<evidence type="ECO:0000313" key="20">
    <source>
        <dbReference type="Proteomes" id="UP001292094"/>
    </source>
</evidence>
<protein>
    <recommendedName>
        <fullName evidence="13">Serine racemase</fullName>
        <ecNumber evidence="3">4.3.1.17</ecNumber>
        <ecNumber evidence="11">4.3.1.18</ecNumber>
        <ecNumber evidence="12">5.1.1.18</ecNumber>
    </recommendedName>
    <alternativeName>
        <fullName evidence="14">D-serine ammonia-lyase</fullName>
    </alternativeName>
    <alternativeName>
        <fullName evidence="16">D-serine dehydratase</fullName>
    </alternativeName>
    <alternativeName>
        <fullName evidence="15">L-serine ammonia-lyase</fullName>
    </alternativeName>
    <alternativeName>
        <fullName evidence="6">L-serine dehydratase</fullName>
    </alternativeName>
</protein>
<sequence>MKTSMNDQQNDTRGDDNEDGVDGGVVMVTDDAEVTQTPDHNNTTPHVNITLDDIHTAARRICGWVHKTPILTSKALDAMAGRHLYFKAENLQKTGSFKVRGACNAVFLEKEKNPESTGVVTHSSGNHAQAVAYAASCVGLGCSVVVPRGTPKVKCDAIKDYGGDLVFCDPTPMARKETCAALARDTGRTTIPSSDNTDVICGQGTLALELLEEVPDLDAVVLSVGGGGMLAGVATTIHHLHPHCQVYGVEPEGKELECCLRARVRLWSESSSFLNTVADSIRLRAVGPVAFPFICDYANRHVFTVTDDQMIQGTRLSFERLKQVVETASGAAVYAAIHMLGKIQPAAQKVGVILCGGNIDFDTLPWLTPLSTY</sequence>
<comment type="similarity">
    <text evidence="2">Belongs to the serine/threonine dehydratase family.</text>
</comment>
<dbReference type="AlphaFoldDB" id="A0AAE1UQ26"/>
<evidence type="ECO:0000256" key="8">
    <source>
        <dbReference type="ARBA" id="ARBA00050422"/>
    </source>
</evidence>
<dbReference type="EC" id="4.3.1.18" evidence="11"/>
<reference evidence="19" key="1">
    <citation type="submission" date="2023-11" db="EMBL/GenBank/DDBJ databases">
        <title>Genome assemblies of two species of porcelain crab, Petrolisthes cinctipes and Petrolisthes manimaculis (Anomura: Porcellanidae).</title>
        <authorList>
            <person name="Angst P."/>
        </authorList>
    </citation>
    <scope>NUCLEOTIDE SEQUENCE</scope>
    <source>
        <strain evidence="19">PB745_02</strain>
        <tissue evidence="19">Gill</tissue>
    </source>
</reference>
<dbReference type="EMBL" id="JAWZYT010000203">
    <property type="protein sequence ID" value="KAK4326675.1"/>
    <property type="molecule type" value="Genomic_DNA"/>
</dbReference>
<dbReference type="GO" id="GO:0008721">
    <property type="term" value="F:D-serine ammonia-lyase activity"/>
    <property type="evidence" value="ECO:0007669"/>
    <property type="project" value="UniProtKB-EC"/>
</dbReference>
<accession>A0AAE1UQ26</accession>
<evidence type="ECO:0000256" key="11">
    <source>
        <dbReference type="ARBA" id="ARBA00066349"/>
    </source>
</evidence>
<dbReference type="EC" id="5.1.1.18" evidence="12"/>
<name>A0AAE1UQ26_9EUCA</name>
<evidence type="ECO:0000256" key="5">
    <source>
        <dbReference type="ARBA" id="ARBA00023239"/>
    </source>
</evidence>
<dbReference type="GO" id="GO:0006563">
    <property type="term" value="P:L-serine metabolic process"/>
    <property type="evidence" value="ECO:0007669"/>
    <property type="project" value="UniProtKB-ARBA"/>
</dbReference>
<keyword evidence="20" id="KW-1185">Reference proteome</keyword>
<dbReference type="FunFam" id="3.40.50.1100:FF:000041">
    <property type="entry name" value="Threonine ammonia-lyase, variant"/>
    <property type="match status" value="1"/>
</dbReference>
<comment type="catalytic activity">
    <reaction evidence="7">
        <text>L-serine = pyruvate + NH4(+)</text>
        <dbReference type="Rhea" id="RHEA:19169"/>
        <dbReference type="ChEBI" id="CHEBI:15361"/>
        <dbReference type="ChEBI" id="CHEBI:28938"/>
        <dbReference type="ChEBI" id="CHEBI:33384"/>
        <dbReference type="EC" id="4.3.1.17"/>
    </reaction>
</comment>
<dbReference type="Gene3D" id="3.40.50.1100">
    <property type="match status" value="2"/>
</dbReference>
<evidence type="ECO:0000256" key="17">
    <source>
        <dbReference type="SAM" id="MobiDB-lite"/>
    </source>
</evidence>
<dbReference type="GO" id="GO:0030378">
    <property type="term" value="F:serine racemase activity"/>
    <property type="evidence" value="ECO:0007669"/>
    <property type="project" value="UniProtKB-EC"/>
</dbReference>
<evidence type="ECO:0000256" key="14">
    <source>
        <dbReference type="ARBA" id="ARBA00076108"/>
    </source>
</evidence>
<feature type="domain" description="Tryptophan synthase beta chain-like PALP" evidence="18">
    <location>
        <begin position="65"/>
        <end position="356"/>
    </location>
</feature>
<dbReference type="PANTHER" id="PTHR43050">
    <property type="entry name" value="SERINE / THREONINE RACEMASE FAMILY MEMBER"/>
    <property type="match status" value="1"/>
</dbReference>
<dbReference type="InterPro" id="IPR036052">
    <property type="entry name" value="TrpB-like_PALP_sf"/>
</dbReference>
<dbReference type="GO" id="GO:0030170">
    <property type="term" value="F:pyridoxal phosphate binding"/>
    <property type="evidence" value="ECO:0007669"/>
    <property type="project" value="TreeGrafter"/>
</dbReference>
<dbReference type="SUPFAM" id="SSF53686">
    <property type="entry name" value="Tryptophan synthase beta subunit-like PLP-dependent enzymes"/>
    <property type="match status" value="1"/>
</dbReference>
<dbReference type="Pfam" id="PF00291">
    <property type="entry name" value="PALP"/>
    <property type="match status" value="1"/>
</dbReference>
<organism evidence="19 20">
    <name type="scientific">Petrolisthes manimaculis</name>
    <dbReference type="NCBI Taxonomy" id="1843537"/>
    <lineage>
        <taxon>Eukaryota</taxon>
        <taxon>Metazoa</taxon>
        <taxon>Ecdysozoa</taxon>
        <taxon>Arthropoda</taxon>
        <taxon>Crustacea</taxon>
        <taxon>Multicrustacea</taxon>
        <taxon>Malacostraca</taxon>
        <taxon>Eumalacostraca</taxon>
        <taxon>Eucarida</taxon>
        <taxon>Decapoda</taxon>
        <taxon>Pleocyemata</taxon>
        <taxon>Anomura</taxon>
        <taxon>Galatheoidea</taxon>
        <taxon>Porcellanidae</taxon>
        <taxon>Petrolisthes</taxon>
    </lineage>
</organism>
<keyword evidence="5" id="KW-0456">Lyase</keyword>
<evidence type="ECO:0000256" key="12">
    <source>
        <dbReference type="ARBA" id="ARBA00066592"/>
    </source>
</evidence>
<evidence type="ECO:0000259" key="18">
    <source>
        <dbReference type="Pfam" id="PF00291"/>
    </source>
</evidence>
<evidence type="ECO:0000256" key="6">
    <source>
        <dbReference type="ARBA" id="ARBA00031418"/>
    </source>
</evidence>